<dbReference type="PIRSF" id="PIRSF016789">
    <property type="entry name" value="DUF454"/>
    <property type="match status" value="1"/>
</dbReference>
<dbReference type="PANTHER" id="PTHR35813">
    <property type="entry name" value="INNER MEMBRANE PROTEIN YBAN"/>
    <property type="match status" value="1"/>
</dbReference>
<keyword evidence="1" id="KW-1133">Transmembrane helix</keyword>
<evidence type="ECO:0000313" key="2">
    <source>
        <dbReference type="EMBL" id="MEO3712799.1"/>
    </source>
</evidence>
<accession>A0ABV0GCU2</accession>
<protein>
    <submittedName>
        <fullName evidence="2">YbaN family protein</fullName>
    </submittedName>
</protein>
<name>A0ABV0GCU2_9BURK</name>
<evidence type="ECO:0000256" key="1">
    <source>
        <dbReference type="SAM" id="Phobius"/>
    </source>
</evidence>
<sequence>MDKAFDDQAMAPRPLWRRLLWGMAGLLSLGLGILGIFLPLLPTTPFVLLAAFCFSRSSRRCEAWLLGHPRFGPMIHDWRAYRAIPWRAKQLAWVMMALGSALGAWRLPLAWCWVPAACCLAVGLWMWSLPTRERLKAG</sequence>
<keyword evidence="1" id="KW-0812">Transmembrane</keyword>
<dbReference type="RefSeq" id="WP_347608734.1">
    <property type="nucleotide sequence ID" value="NZ_JBDPZC010000003.1"/>
</dbReference>
<evidence type="ECO:0000313" key="3">
    <source>
        <dbReference type="Proteomes" id="UP001462640"/>
    </source>
</evidence>
<dbReference type="EMBL" id="JBDPZC010000003">
    <property type="protein sequence ID" value="MEO3712799.1"/>
    <property type="molecule type" value="Genomic_DNA"/>
</dbReference>
<proteinExistence type="predicted"/>
<gene>
    <name evidence="2" type="ORF">ABDJ40_08465</name>
</gene>
<feature type="transmembrane region" description="Helical" evidence="1">
    <location>
        <begin position="20"/>
        <end position="53"/>
    </location>
</feature>
<organism evidence="2 3">
    <name type="scientific">Roseateles flavus</name>
    <dbReference type="NCBI Taxonomy" id="3149041"/>
    <lineage>
        <taxon>Bacteria</taxon>
        <taxon>Pseudomonadati</taxon>
        <taxon>Pseudomonadota</taxon>
        <taxon>Betaproteobacteria</taxon>
        <taxon>Burkholderiales</taxon>
        <taxon>Sphaerotilaceae</taxon>
        <taxon>Roseateles</taxon>
    </lineage>
</organism>
<dbReference type="Pfam" id="PF04304">
    <property type="entry name" value="DUF454"/>
    <property type="match status" value="1"/>
</dbReference>
<reference evidence="2 3" key="1">
    <citation type="submission" date="2024-05" db="EMBL/GenBank/DDBJ databases">
        <title>Roseateles sp. 2.12 16S ribosomal RNA gene Genome sequencing and assembly.</title>
        <authorList>
            <person name="Woo H."/>
        </authorList>
    </citation>
    <scope>NUCLEOTIDE SEQUENCE [LARGE SCALE GENOMIC DNA]</scope>
    <source>
        <strain evidence="2 3">2.12</strain>
    </source>
</reference>
<comment type="caution">
    <text evidence="2">The sequence shown here is derived from an EMBL/GenBank/DDBJ whole genome shotgun (WGS) entry which is preliminary data.</text>
</comment>
<keyword evidence="1" id="KW-0472">Membrane</keyword>
<dbReference type="PANTHER" id="PTHR35813:SF1">
    <property type="entry name" value="INNER MEMBRANE PROTEIN YBAN"/>
    <property type="match status" value="1"/>
</dbReference>
<keyword evidence="3" id="KW-1185">Reference proteome</keyword>
<dbReference type="InterPro" id="IPR007401">
    <property type="entry name" value="DUF454"/>
</dbReference>
<dbReference type="Proteomes" id="UP001462640">
    <property type="component" value="Unassembled WGS sequence"/>
</dbReference>
<feature type="transmembrane region" description="Helical" evidence="1">
    <location>
        <begin position="113"/>
        <end position="129"/>
    </location>
</feature>